<dbReference type="EMBL" id="JBHUIP010000005">
    <property type="protein sequence ID" value="MFD2262795.1"/>
    <property type="molecule type" value="Genomic_DNA"/>
</dbReference>
<evidence type="ECO:0000313" key="1">
    <source>
        <dbReference type="EMBL" id="MFD2262795.1"/>
    </source>
</evidence>
<sequence>MRPEAPARFFVTGKPHKITDELYLRTLMGFERTKGAYILGLQMPLAVKDWPSLEAPASEPTARVNDYVSVESDVVLFMVRSKKLTPNQGAFEADERTQILDLFAGGSLCVYEDGETLSSISAMGASHILQDCPPDILTAYGHSATAAVKTLYWLVYSGQMTHANMIKSLKYLYADLRCLPFDLEEWIKS</sequence>
<gene>
    <name evidence="1" type="ORF">ACFSM5_07835</name>
</gene>
<protein>
    <submittedName>
        <fullName evidence="1">Uncharacterized protein</fullName>
    </submittedName>
</protein>
<name>A0ABW5DU53_9PROT</name>
<comment type="caution">
    <text evidence="1">The sequence shown here is derived from an EMBL/GenBank/DDBJ whole genome shotgun (WGS) entry which is preliminary data.</text>
</comment>
<reference evidence="2" key="1">
    <citation type="journal article" date="2019" name="Int. J. Syst. Evol. Microbiol.">
        <title>The Global Catalogue of Microorganisms (GCM) 10K type strain sequencing project: providing services to taxonomists for standard genome sequencing and annotation.</title>
        <authorList>
            <consortium name="The Broad Institute Genomics Platform"/>
            <consortium name="The Broad Institute Genome Sequencing Center for Infectious Disease"/>
            <person name="Wu L."/>
            <person name="Ma J."/>
        </authorList>
    </citation>
    <scope>NUCLEOTIDE SEQUENCE [LARGE SCALE GENOMIC DNA]</scope>
    <source>
        <strain evidence="2">CGMCC 1.19062</strain>
    </source>
</reference>
<organism evidence="1 2">
    <name type="scientific">Lacibacterium aquatile</name>
    <dbReference type="NCBI Taxonomy" id="1168082"/>
    <lineage>
        <taxon>Bacteria</taxon>
        <taxon>Pseudomonadati</taxon>
        <taxon>Pseudomonadota</taxon>
        <taxon>Alphaproteobacteria</taxon>
        <taxon>Rhodospirillales</taxon>
        <taxon>Rhodospirillaceae</taxon>
    </lineage>
</organism>
<proteinExistence type="predicted"/>
<evidence type="ECO:0000313" key="2">
    <source>
        <dbReference type="Proteomes" id="UP001597295"/>
    </source>
</evidence>
<accession>A0ABW5DU53</accession>
<keyword evidence="2" id="KW-1185">Reference proteome</keyword>
<dbReference type="Proteomes" id="UP001597295">
    <property type="component" value="Unassembled WGS sequence"/>
</dbReference>
<dbReference type="RefSeq" id="WP_379875762.1">
    <property type="nucleotide sequence ID" value="NZ_JBHUIP010000005.1"/>
</dbReference>